<name>A0AA87CRQ0_PROST</name>
<feature type="binding site" evidence="8">
    <location>
        <position position="251"/>
    </location>
    <ligand>
        <name>NADP(+)</name>
        <dbReference type="ChEBI" id="CHEBI:58349"/>
    </ligand>
</feature>
<dbReference type="GO" id="GO:0008652">
    <property type="term" value="P:amino acid biosynthetic process"/>
    <property type="evidence" value="ECO:0007669"/>
    <property type="project" value="UniProtKB-KW"/>
</dbReference>
<dbReference type="NCBIfam" id="TIGR00507">
    <property type="entry name" value="aroE"/>
    <property type="match status" value="1"/>
</dbReference>
<evidence type="ECO:0000259" key="11">
    <source>
        <dbReference type="Pfam" id="PF18317"/>
    </source>
</evidence>
<accession>A0AA87CRQ0</accession>
<comment type="similarity">
    <text evidence="8">Belongs to the shikimate dehydrogenase family.</text>
</comment>
<comment type="subunit">
    <text evidence="8">Homodimer.</text>
</comment>
<dbReference type="FunFam" id="3.40.50.720:FF:000104">
    <property type="entry name" value="Shikimate dehydrogenase (NADP(+))"/>
    <property type="match status" value="1"/>
</dbReference>
<feature type="binding site" evidence="8">
    <location>
        <position position="258"/>
    </location>
    <ligand>
        <name>shikimate</name>
        <dbReference type="ChEBI" id="CHEBI:36208"/>
    </ligand>
</feature>
<dbReference type="GO" id="GO:0004764">
    <property type="term" value="F:shikimate 3-dehydrogenase (NADP+) activity"/>
    <property type="evidence" value="ECO:0007669"/>
    <property type="project" value="UniProtKB-UniRule"/>
</dbReference>
<dbReference type="SUPFAM" id="SSF53223">
    <property type="entry name" value="Aminoacid dehydrogenase-like, N-terminal domain"/>
    <property type="match status" value="1"/>
</dbReference>
<keyword evidence="4 8" id="KW-0521">NADP</keyword>
<reference evidence="13" key="1">
    <citation type="submission" date="2008-04" db="EMBL/GenBank/DDBJ databases">
        <title>Draft genome sequence of Providencia stuartii (ATCC 25827).</title>
        <authorList>
            <person name="Sudarsanam P."/>
            <person name="Ley R."/>
            <person name="Guruge J."/>
            <person name="Turnbaugh P.J."/>
            <person name="Mahowald M."/>
            <person name="Liep D."/>
            <person name="Gordon J."/>
        </authorList>
    </citation>
    <scope>NUCLEOTIDE SEQUENCE [LARGE SCALE GENOMIC DNA]</scope>
    <source>
        <strain evidence="13">ATCC 25827</strain>
    </source>
</reference>
<feature type="binding site" evidence="8">
    <location>
        <begin position="140"/>
        <end position="144"/>
    </location>
    <ligand>
        <name>NADP(+)</name>
        <dbReference type="ChEBI" id="CHEBI:58349"/>
    </ligand>
</feature>
<feature type="binding site" evidence="8">
    <location>
        <begin position="163"/>
        <end position="168"/>
    </location>
    <ligand>
        <name>NADP(+)</name>
        <dbReference type="ChEBI" id="CHEBI:58349"/>
    </ligand>
</feature>
<feature type="binding site" evidence="8">
    <location>
        <position position="100"/>
    </location>
    <ligand>
        <name>shikimate</name>
        <dbReference type="ChEBI" id="CHEBI:36208"/>
    </ligand>
</feature>
<evidence type="ECO:0000256" key="1">
    <source>
        <dbReference type="ARBA" id="ARBA00004871"/>
    </source>
</evidence>
<evidence type="ECO:0000256" key="7">
    <source>
        <dbReference type="ARBA" id="ARBA00049442"/>
    </source>
</evidence>
<dbReference type="AlphaFoldDB" id="A0AA87CRQ0"/>
<dbReference type="GO" id="GO:0050661">
    <property type="term" value="F:NADP binding"/>
    <property type="evidence" value="ECO:0007669"/>
    <property type="project" value="InterPro"/>
</dbReference>
<dbReference type="GO" id="GO:0009423">
    <property type="term" value="P:chorismate biosynthetic process"/>
    <property type="evidence" value="ECO:0007669"/>
    <property type="project" value="UniProtKB-UniRule"/>
</dbReference>
<dbReference type="Gene3D" id="3.40.50.10860">
    <property type="entry name" value="Leucine Dehydrogenase, chain A, domain 1"/>
    <property type="match status" value="1"/>
</dbReference>
<evidence type="ECO:0000256" key="6">
    <source>
        <dbReference type="ARBA" id="ARBA00023141"/>
    </source>
</evidence>
<keyword evidence="5 8" id="KW-0560">Oxidoreductase</keyword>
<dbReference type="EC" id="1.1.1.25" evidence="2 8"/>
<keyword evidence="3 8" id="KW-0028">Amino-acid biosynthesis</keyword>
<evidence type="ECO:0000313" key="13">
    <source>
        <dbReference type="Proteomes" id="UP000004506"/>
    </source>
</evidence>
<feature type="domain" description="Shikimate dehydrogenase substrate binding N-terminal" evidence="10">
    <location>
        <begin position="20"/>
        <end position="102"/>
    </location>
</feature>
<feature type="binding site" evidence="8">
    <location>
        <position position="229"/>
    </location>
    <ligand>
        <name>shikimate</name>
        <dbReference type="ChEBI" id="CHEBI:36208"/>
    </ligand>
</feature>
<keyword evidence="6 8" id="KW-0057">Aromatic amino acid biosynthesis</keyword>
<dbReference type="InterPro" id="IPR041121">
    <property type="entry name" value="SDH_C"/>
</dbReference>
<comment type="catalytic activity">
    <reaction evidence="7 8">
        <text>shikimate + NADP(+) = 3-dehydroshikimate + NADPH + H(+)</text>
        <dbReference type="Rhea" id="RHEA:17737"/>
        <dbReference type="ChEBI" id="CHEBI:15378"/>
        <dbReference type="ChEBI" id="CHEBI:16630"/>
        <dbReference type="ChEBI" id="CHEBI:36208"/>
        <dbReference type="ChEBI" id="CHEBI:57783"/>
        <dbReference type="ChEBI" id="CHEBI:58349"/>
        <dbReference type="EC" id="1.1.1.25"/>
    </reaction>
</comment>
<evidence type="ECO:0000256" key="5">
    <source>
        <dbReference type="ARBA" id="ARBA00023002"/>
    </source>
</evidence>
<feature type="active site" description="Proton acceptor" evidence="8">
    <location>
        <position position="79"/>
    </location>
</feature>
<feature type="binding site" evidence="8">
    <location>
        <position position="91"/>
    </location>
    <ligand>
        <name>NADP(+)</name>
        <dbReference type="ChEBI" id="CHEBI:58349"/>
    </ligand>
</feature>
<dbReference type="PANTHER" id="PTHR21089">
    <property type="entry name" value="SHIKIMATE DEHYDROGENASE"/>
    <property type="match status" value="1"/>
</dbReference>
<dbReference type="Pfam" id="PF08501">
    <property type="entry name" value="Shikimate_dh_N"/>
    <property type="match status" value="1"/>
</dbReference>
<feature type="binding site" evidence="8">
    <location>
        <position position="116"/>
    </location>
    <ligand>
        <name>shikimate</name>
        <dbReference type="ChEBI" id="CHEBI:36208"/>
    </ligand>
</feature>
<evidence type="ECO:0000256" key="8">
    <source>
        <dbReference type="HAMAP-Rule" id="MF_00222"/>
    </source>
</evidence>
<comment type="caution">
    <text evidence="12">The sequence shown here is derived from an EMBL/GenBank/DDBJ whole genome shotgun (WGS) entry which is preliminary data.</text>
</comment>
<evidence type="ECO:0000313" key="12">
    <source>
        <dbReference type="EMBL" id="EDU57735.1"/>
    </source>
</evidence>
<dbReference type="GO" id="GO:0009073">
    <property type="term" value="P:aromatic amino acid family biosynthetic process"/>
    <property type="evidence" value="ECO:0007669"/>
    <property type="project" value="UniProtKB-KW"/>
</dbReference>
<dbReference type="NCBIfam" id="NF001310">
    <property type="entry name" value="PRK00258.1-2"/>
    <property type="match status" value="1"/>
</dbReference>
<dbReference type="Proteomes" id="UP000004506">
    <property type="component" value="Unassembled WGS sequence"/>
</dbReference>
<dbReference type="InterPro" id="IPR013708">
    <property type="entry name" value="Shikimate_DH-bd_N"/>
</dbReference>
<sequence length="286" mass="31221">MLKQGNFIVKDNYYMGKYAVFGHPIAHSKSPIIHQMFAEQTGIALEYERILAPLDGFEQSLSAFFAQGGMGANVTLPFKENAYQMVSELTDRAQSCGAVNTVMKLDSHRLLGDNTDGAGLLLDLQRLNFIHSNSKVLIIGAGGATRGALLPLLEFGCEITLTNRTFSKAETLVNQFVSFGKIKAQPIEQIKTACFDLIINATSSGVSGEIPAIDPAVFSMRVACYDMFYQHGLTPFLSFASSHQVNRLADGLGMLVGQAAFAFKLWHGVLPDIEPVLLVLQKELKK</sequence>
<dbReference type="FunFam" id="3.40.50.10860:FF:000006">
    <property type="entry name" value="Shikimate dehydrogenase (NADP(+))"/>
    <property type="match status" value="1"/>
</dbReference>
<feature type="binding site" evidence="8">
    <location>
        <position position="75"/>
    </location>
    <ligand>
        <name>shikimate</name>
        <dbReference type="ChEBI" id="CHEBI:36208"/>
    </ligand>
</feature>
<feature type="domain" description="Quinate/shikimate 5-dehydrogenase/glutamyl-tRNA reductase" evidence="9">
    <location>
        <begin position="131"/>
        <end position="204"/>
    </location>
</feature>
<dbReference type="InterPro" id="IPR046346">
    <property type="entry name" value="Aminoacid_DH-like_N_sf"/>
</dbReference>
<dbReference type="InterPro" id="IPR036291">
    <property type="entry name" value="NAD(P)-bd_dom_sf"/>
</dbReference>
<dbReference type="Pfam" id="PF18317">
    <property type="entry name" value="SDH_C"/>
    <property type="match status" value="1"/>
</dbReference>
<evidence type="ECO:0000259" key="10">
    <source>
        <dbReference type="Pfam" id="PF08501"/>
    </source>
</evidence>
<dbReference type="InterPro" id="IPR006151">
    <property type="entry name" value="Shikm_DH/Glu-tRNA_Rdtase"/>
</dbReference>
<comment type="pathway">
    <text evidence="1 8">Metabolic intermediate biosynthesis; chorismate biosynthesis; chorismate from D-erythrose 4-phosphate and phosphoenolpyruvate: step 4/7.</text>
</comment>
<reference evidence="13" key="2">
    <citation type="submission" date="2008-04" db="EMBL/GenBank/DDBJ databases">
        <title>Draft genome sequence of Providencia stuartii(ATCC 25827).</title>
        <authorList>
            <person name="Sudarsanam P."/>
            <person name="Ley R."/>
            <person name="Guruge J."/>
            <person name="Turnbaugh P.J."/>
            <person name="Mahowald M."/>
            <person name="Liep D."/>
            <person name="Gordon J."/>
        </authorList>
    </citation>
    <scope>NUCLEOTIDE SEQUENCE [LARGE SCALE GENOMIC DNA]</scope>
    <source>
        <strain evidence="13">ATCC 25827</strain>
    </source>
</reference>
<dbReference type="Pfam" id="PF01488">
    <property type="entry name" value="Shikimate_DH"/>
    <property type="match status" value="1"/>
</dbReference>
<comment type="function">
    <text evidence="8">Involved in the biosynthesis of the chorismate, which leads to the biosynthesis of aromatic amino acids. Catalyzes the reversible NADPH linked reduction of 3-dehydroshikimate (DHSA) to yield shikimate (SA).</text>
</comment>
<dbReference type="GO" id="GO:0005829">
    <property type="term" value="C:cytosol"/>
    <property type="evidence" value="ECO:0007669"/>
    <property type="project" value="TreeGrafter"/>
</dbReference>
<evidence type="ECO:0000256" key="4">
    <source>
        <dbReference type="ARBA" id="ARBA00022857"/>
    </source>
</evidence>
<dbReference type="PANTHER" id="PTHR21089:SF1">
    <property type="entry name" value="BIFUNCTIONAL 3-DEHYDROQUINATE DEHYDRATASE_SHIKIMATE DEHYDROGENASE, CHLOROPLASTIC"/>
    <property type="match status" value="1"/>
</dbReference>
<feature type="binding site" evidence="8">
    <location>
        <begin position="28"/>
        <end position="30"/>
    </location>
    <ligand>
        <name>shikimate</name>
        <dbReference type="ChEBI" id="CHEBI:36208"/>
    </ligand>
</feature>
<proteinExistence type="inferred from homology"/>
<evidence type="ECO:0000259" key="9">
    <source>
        <dbReference type="Pfam" id="PF01488"/>
    </source>
</evidence>
<evidence type="ECO:0000256" key="2">
    <source>
        <dbReference type="ARBA" id="ARBA00012962"/>
    </source>
</evidence>
<dbReference type="HAMAP" id="MF_00222">
    <property type="entry name" value="Shikimate_DH_AroE"/>
    <property type="match status" value="1"/>
</dbReference>
<organism evidence="12 13">
    <name type="scientific">Providencia stuartii ATCC 25827</name>
    <dbReference type="NCBI Taxonomy" id="471874"/>
    <lineage>
        <taxon>Bacteria</taxon>
        <taxon>Pseudomonadati</taxon>
        <taxon>Pseudomonadota</taxon>
        <taxon>Gammaproteobacteria</taxon>
        <taxon>Enterobacterales</taxon>
        <taxon>Morganellaceae</taxon>
        <taxon>Providencia</taxon>
    </lineage>
</organism>
<dbReference type="InterPro" id="IPR011342">
    <property type="entry name" value="Shikimate_DH"/>
</dbReference>
<dbReference type="SUPFAM" id="SSF51735">
    <property type="entry name" value="NAD(P)-binding Rossmann-fold domains"/>
    <property type="match status" value="1"/>
</dbReference>
<feature type="binding site" evidence="8">
    <location>
        <position position="227"/>
    </location>
    <ligand>
        <name>NADP(+)</name>
        <dbReference type="ChEBI" id="CHEBI:58349"/>
    </ligand>
</feature>
<evidence type="ECO:0000256" key="3">
    <source>
        <dbReference type="ARBA" id="ARBA00022605"/>
    </source>
</evidence>
<dbReference type="Gene3D" id="3.40.50.720">
    <property type="entry name" value="NAD(P)-binding Rossmann-like Domain"/>
    <property type="match status" value="1"/>
</dbReference>
<reference evidence="12 13" key="3">
    <citation type="submission" date="2008-05" db="EMBL/GenBank/DDBJ databases">
        <authorList>
            <person name="Fulton L."/>
            <person name="Clifton S."/>
            <person name="Fulton B."/>
            <person name="Xu J."/>
            <person name="Minx P."/>
            <person name="Pepin K.H."/>
            <person name="Johnson M."/>
            <person name="Thiruvilangam P."/>
            <person name="Bhonagiri V."/>
            <person name="Nash W.E."/>
            <person name="Mardis E.R."/>
            <person name="Wilson R.K."/>
        </authorList>
    </citation>
    <scope>NUCLEOTIDE SEQUENCE [LARGE SCALE GENOMIC DNA]</scope>
    <source>
        <strain evidence="12 13">ATCC 25827</strain>
    </source>
</reference>
<dbReference type="InterPro" id="IPR022893">
    <property type="entry name" value="Shikimate_DH_fam"/>
</dbReference>
<gene>
    <name evidence="8 12" type="primary">aroE</name>
    <name evidence="12" type="ORF">PROSTU_04311</name>
</gene>
<dbReference type="EMBL" id="ABJD02000107">
    <property type="protein sequence ID" value="EDU57735.1"/>
    <property type="molecule type" value="Genomic_DNA"/>
</dbReference>
<dbReference type="GO" id="GO:0019632">
    <property type="term" value="P:shikimate metabolic process"/>
    <property type="evidence" value="ECO:0007669"/>
    <property type="project" value="InterPro"/>
</dbReference>
<feature type="domain" description="SDH C-terminal" evidence="11">
    <location>
        <begin position="251"/>
        <end position="276"/>
    </location>
</feature>
<protein>
    <recommendedName>
        <fullName evidence="2 8">Shikimate dehydrogenase (NADP(+))</fullName>
        <shortName evidence="8">SDH</shortName>
        <ecNumber evidence="2 8">1.1.1.25</ecNumber>
    </recommendedName>
</protein>
<dbReference type="CDD" id="cd01065">
    <property type="entry name" value="NAD_bind_Shikimate_DH"/>
    <property type="match status" value="1"/>
</dbReference>